<evidence type="ECO:0000256" key="1">
    <source>
        <dbReference type="ARBA" id="ARBA00004162"/>
    </source>
</evidence>
<reference evidence="12 13" key="1">
    <citation type="submission" date="2020-08" db="EMBL/GenBank/DDBJ databases">
        <title>Genomic Encyclopedia of Type Strains, Phase IV (KMG-IV): sequencing the most valuable type-strain genomes for metagenomic binning, comparative biology and taxonomic classification.</title>
        <authorList>
            <person name="Goeker M."/>
        </authorList>
    </citation>
    <scope>NUCLEOTIDE SEQUENCE [LARGE SCALE GENOMIC DNA]</scope>
    <source>
        <strain evidence="12 13">DSM 25895</strain>
    </source>
</reference>
<evidence type="ECO:0000256" key="2">
    <source>
        <dbReference type="ARBA" id="ARBA00008914"/>
    </source>
</evidence>
<dbReference type="Gene3D" id="3.30.1330.60">
    <property type="entry name" value="OmpA-like domain"/>
    <property type="match status" value="1"/>
</dbReference>
<dbReference type="PANTHER" id="PTHR30329:SF21">
    <property type="entry name" value="LIPOPROTEIN YIAD-RELATED"/>
    <property type="match status" value="1"/>
</dbReference>
<dbReference type="Proteomes" id="UP000562254">
    <property type="component" value="Unassembled WGS sequence"/>
</dbReference>
<keyword evidence="13" id="KW-1185">Reference proteome</keyword>
<comment type="subcellular location">
    <subcellularLocation>
        <location evidence="1">Cell membrane</location>
        <topology evidence="1">Single-pass membrane protein</topology>
    </subcellularLocation>
</comment>
<dbReference type="CDD" id="cd07185">
    <property type="entry name" value="OmpA_C-like"/>
    <property type="match status" value="1"/>
</dbReference>
<feature type="compositionally biased region" description="Polar residues" evidence="9">
    <location>
        <begin position="87"/>
        <end position="102"/>
    </location>
</feature>
<feature type="region of interest" description="Disordered" evidence="9">
    <location>
        <begin position="78"/>
        <end position="174"/>
    </location>
</feature>
<feature type="domain" description="OmpA-like" evidence="11">
    <location>
        <begin position="226"/>
        <end position="345"/>
    </location>
</feature>
<evidence type="ECO:0000256" key="4">
    <source>
        <dbReference type="ARBA" id="ARBA00022692"/>
    </source>
</evidence>
<dbReference type="PANTHER" id="PTHR30329">
    <property type="entry name" value="STATOR ELEMENT OF FLAGELLAR MOTOR COMPLEX"/>
    <property type="match status" value="1"/>
</dbReference>
<keyword evidence="5 10" id="KW-1133">Transmembrane helix</keyword>
<dbReference type="GO" id="GO:0005886">
    <property type="term" value="C:plasma membrane"/>
    <property type="evidence" value="ECO:0007669"/>
    <property type="project" value="UniProtKB-SubCell"/>
</dbReference>
<proteinExistence type="inferred from homology"/>
<keyword evidence="3" id="KW-1003">Cell membrane</keyword>
<dbReference type="Pfam" id="PF13677">
    <property type="entry name" value="MotB_plug"/>
    <property type="match status" value="1"/>
</dbReference>
<evidence type="ECO:0000256" key="8">
    <source>
        <dbReference type="SAM" id="Coils"/>
    </source>
</evidence>
<feature type="region of interest" description="Disordered" evidence="9">
    <location>
        <begin position="1"/>
        <end position="27"/>
    </location>
</feature>
<dbReference type="EMBL" id="JACIJE010000006">
    <property type="protein sequence ID" value="MBB5690231.1"/>
    <property type="molecule type" value="Genomic_DNA"/>
</dbReference>
<dbReference type="AlphaFoldDB" id="A0A840Y2J8"/>
<feature type="transmembrane region" description="Helical" evidence="10">
    <location>
        <begin position="33"/>
        <end position="52"/>
    </location>
</feature>
<keyword evidence="8" id="KW-0175">Coiled coil</keyword>
<sequence>MSGKAKGPQGGGTIVIRREEGGDHGHHGGAWKVAYADFVTAMMAFFLLMWLLNATTEEQRRGLADYFAPTNLLARSVSGSGAPFGGQTPNDQGNQTSTTGALTIQPGRQPVVLDIEEDDTDTPARPMTRRDGPEGREEAEDPRLVAPTPPGALSGPEPPRGGPADEPAPDPRPDALSEAELRRELARREREAFEQAAQQIREAVAADPALADLARQLLVEQTLEGLRIQLVDAEGLPMFALGGATPNERARALLTRVAQAALRLRNPIYIEGHTDSTPFRGGAGRSNWDLSAERANMTRRLLSEAGIPEERIRSVSGRADREPLIPEDTAAPANRRVSITLLRQIREEPGR</sequence>
<dbReference type="SUPFAM" id="SSF103088">
    <property type="entry name" value="OmpA-like"/>
    <property type="match status" value="1"/>
</dbReference>
<evidence type="ECO:0000256" key="5">
    <source>
        <dbReference type="ARBA" id="ARBA00022989"/>
    </source>
</evidence>
<dbReference type="Pfam" id="PF00691">
    <property type="entry name" value="OmpA"/>
    <property type="match status" value="1"/>
</dbReference>
<evidence type="ECO:0000256" key="9">
    <source>
        <dbReference type="SAM" id="MobiDB-lite"/>
    </source>
</evidence>
<feature type="compositionally biased region" description="Basic and acidic residues" evidence="9">
    <location>
        <begin position="16"/>
        <end position="26"/>
    </location>
</feature>
<dbReference type="PROSITE" id="PS51123">
    <property type="entry name" value="OMPA_2"/>
    <property type="match status" value="1"/>
</dbReference>
<keyword evidence="6 7" id="KW-0472">Membrane</keyword>
<comment type="caution">
    <text evidence="12">The sequence shown here is derived from an EMBL/GenBank/DDBJ whole genome shotgun (WGS) entry which is preliminary data.</text>
</comment>
<protein>
    <submittedName>
        <fullName evidence="12">Chemotaxis protein MotB</fullName>
    </submittedName>
</protein>
<evidence type="ECO:0000313" key="12">
    <source>
        <dbReference type="EMBL" id="MBB5690231.1"/>
    </source>
</evidence>
<dbReference type="InterPro" id="IPR025713">
    <property type="entry name" value="MotB-like_N_dom"/>
</dbReference>
<dbReference type="InterPro" id="IPR006665">
    <property type="entry name" value="OmpA-like"/>
</dbReference>
<gene>
    <name evidence="12" type="ORF">FHS88_002364</name>
</gene>
<feature type="coiled-coil region" evidence="8">
    <location>
        <begin position="176"/>
        <end position="203"/>
    </location>
</feature>
<evidence type="ECO:0000256" key="6">
    <source>
        <dbReference type="ARBA" id="ARBA00023136"/>
    </source>
</evidence>
<evidence type="ECO:0000256" key="7">
    <source>
        <dbReference type="PROSITE-ProRule" id="PRU00473"/>
    </source>
</evidence>
<dbReference type="InterPro" id="IPR036737">
    <property type="entry name" value="OmpA-like_sf"/>
</dbReference>
<evidence type="ECO:0000259" key="11">
    <source>
        <dbReference type="PROSITE" id="PS51123"/>
    </source>
</evidence>
<evidence type="ECO:0000256" key="10">
    <source>
        <dbReference type="SAM" id="Phobius"/>
    </source>
</evidence>
<name>A0A840Y2J8_9PROT</name>
<evidence type="ECO:0000313" key="13">
    <source>
        <dbReference type="Proteomes" id="UP000562254"/>
    </source>
</evidence>
<comment type="similarity">
    <text evidence="2">Belongs to the MotB family.</text>
</comment>
<organism evidence="12 13">
    <name type="scientific">Neoroseomonas alkaliterrae</name>
    <dbReference type="NCBI Taxonomy" id="1452450"/>
    <lineage>
        <taxon>Bacteria</taxon>
        <taxon>Pseudomonadati</taxon>
        <taxon>Pseudomonadota</taxon>
        <taxon>Alphaproteobacteria</taxon>
        <taxon>Acetobacterales</taxon>
        <taxon>Acetobacteraceae</taxon>
        <taxon>Neoroseomonas</taxon>
    </lineage>
</organism>
<evidence type="ECO:0000256" key="3">
    <source>
        <dbReference type="ARBA" id="ARBA00022475"/>
    </source>
</evidence>
<keyword evidence="4 10" id="KW-0812">Transmembrane</keyword>
<dbReference type="InterPro" id="IPR050330">
    <property type="entry name" value="Bact_OuterMem_StrucFunc"/>
</dbReference>
<dbReference type="RefSeq" id="WP_184484815.1">
    <property type="nucleotide sequence ID" value="NZ_JAAEDJ010000004.1"/>
</dbReference>
<accession>A0A840Y2J8</accession>